<comment type="caution">
    <text evidence="2">The sequence shown here is derived from an EMBL/GenBank/DDBJ whole genome shotgun (WGS) entry which is preliminary data.</text>
</comment>
<dbReference type="Proteomes" id="UP001500886">
    <property type="component" value="Unassembled WGS sequence"/>
</dbReference>
<evidence type="ECO:0000313" key="2">
    <source>
        <dbReference type="EMBL" id="GAA2718467.1"/>
    </source>
</evidence>
<gene>
    <name evidence="2" type="ORF">GCM10010315_33970</name>
</gene>
<sequence>MAGSACAACPRLAAAYADGMATQVRRCRSCREPIRAPTRPDALYCGPACAARARRERRRFADGVAIGFYMIFNGPDAIAVRCPVCGCRFLPGRGHRRDAVFDRPACRVAAHRARRTGKPLREGVTPNPSVGTAAGPLTRANAFPEAPAF</sequence>
<proteinExistence type="predicted"/>
<name>A0ABN3TTS3_9ACTN</name>
<dbReference type="EMBL" id="BAAASL010000011">
    <property type="protein sequence ID" value="GAA2718467.1"/>
    <property type="molecule type" value="Genomic_DNA"/>
</dbReference>
<evidence type="ECO:0000313" key="3">
    <source>
        <dbReference type="Proteomes" id="UP001500886"/>
    </source>
</evidence>
<accession>A0ABN3TTS3</accession>
<evidence type="ECO:0008006" key="4">
    <source>
        <dbReference type="Google" id="ProtNLM"/>
    </source>
</evidence>
<organism evidence="2 3">
    <name type="scientific">Streptomyces luteosporeus</name>
    <dbReference type="NCBI Taxonomy" id="173856"/>
    <lineage>
        <taxon>Bacteria</taxon>
        <taxon>Bacillati</taxon>
        <taxon>Actinomycetota</taxon>
        <taxon>Actinomycetes</taxon>
        <taxon>Kitasatosporales</taxon>
        <taxon>Streptomycetaceae</taxon>
        <taxon>Streptomyces</taxon>
    </lineage>
</organism>
<evidence type="ECO:0000256" key="1">
    <source>
        <dbReference type="SAM" id="MobiDB-lite"/>
    </source>
</evidence>
<keyword evidence="3" id="KW-1185">Reference proteome</keyword>
<protein>
    <recommendedName>
        <fullName evidence="4">DUF2116 family Zn-ribbon domain-containing protein</fullName>
    </recommendedName>
</protein>
<reference evidence="2 3" key="1">
    <citation type="journal article" date="2019" name="Int. J. Syst. Evol. Microbiol.">
        <title>The Global Catalogue of Microorganisms (GCM) 10K type strain sequencing project: providing services to taxonomists for standard genome sequencing and annotation.</title>
        <authorList>
            <consortium name="The Broad Institute Genomics Platform"/>
            <consortium name="The Broad Institute Genome Sequencing Center for Infectious Disease"/>
            <person name="Wu L."/>
            <person name="Ma J."/>
        </authorList>
    </citation>
    <scope>NUCLEOTIDE SEQUENCE [LARGE SCALE GENOMIC DNA]</scope>
    <source>
        <strain evidence="2 3">JCM 4542</strain>
    </source>
</reference>
<feature type="region of interest" description="Disordered" evidence="1">
    <location>
        <begin position="117"/>
        <end position="137"/>
    </location>
</feature>